<accession>A0A0D6EUL6</accession>
<evidence type="ECO:0000256" key="2">
    <source>
        <dbReference type="ARBA" id="ARBA00022692"/>
    </source>
</evidence>
<keyword evidence="2" id="KW-0812">Transmembrane</keyword>
<dbReference type="RefSeq" id="WP_046486674.1">
    <property type="nucleotide sequence ID" value="NZ_CP040978.1"/>
</dbReference>
<gene>
    <name evidence="5" type="ORF">BN1208_0076</name>
</gene>
<protein>
    <submittedName>
        <fullName evidence="5">Glutathione S-transferase related protein, MAPEG superfamily</fullName>
    </submittedName>
</protein>
<keyword evidence="5" id="KW-0808">Transferase</keyword>
<dbReference type="InterPro" id="IPR023352">
    <property type="entry name" value="MAPEG-like_dom_sf"/>
</dbReference>
<dbReference type="KEGG" id="mbat:BN1208_0076"/>
<dbReference type="AlphaFoldDB" id="A0A0D6EUL6"/>
<keyword evidence="3" id="KW-1133">Transmembrane helix</keyword>
<dbReference type="InterPro" id="IPR001129">
    <property type="entry name" value="Membr-assoc_MAPEG"/>
</dbReference>
<dbReference type="GO" id="GO:0016740">
    <property type="term" value="F:transferase activity"/>
    <property type="evidence" value="ECO:0007669"/>
    <property type="project" value="UniProtKB-KW"/>
</dbReference>
<reference evidence="6" key="1">
    <citation type="submission" date="2014-12" db="EMBL/GenBank/DDBJ databases">
        <authorList>
            <person name="Salcher M.M."/>
        </authorList>
    </citation>
    <scope>NUCLEOTIDE SEQUENCE [LARGE SCALE GENOMIC DNA]</scope>
    <source>
        <strain evidence="6">MMS-10A-171</strain>
    </source>
</reference>
<name>A0A0D6EUL6_9PROT</name>
<evidence type="ECO:0000256" key="4">
    <source>
        <dbReference type="ARBA" id="ARBA00023136"/>
    </source>
</evidence>
<evidence type="ECO:0000256" key="1">
    <source>
        <dbReference type="ARBA" id="ARBA00004370"/>
    </source>
</evidence>
<dbReference type="SUPFAM" id="SSF161084">
    <property type="entry name" value="MAPEG domain-like"/>
    <property type="match status" value="1"/>
</dbReference>
<dbReference type="OrthoDB" id="8537976at2"/>
<sequence length="132" mass="14637">MLKLTAIYAAILTFVYVKLALNVINLRRQNEVSLGDGGREDLQQAIRSHGNFAEYVPLGLILLGCLEANHIHWTIVLLLGGLFTAGRLYYAKAFLEATPNMELRVKGMKFTLWGLQALAATNVIALIIQKIL</sequence>
<dbReference type="PANTHER" id="PTHR35814">
    <property type="match status" value="1"/>
</dbReference>
<keyword evidence="4" id="KW-0472">Membrane</keyword>
<dbReference type="Gene3D" id="1.20.120.550">
    <property type="entry name" value="Membrane associated eicosanoid/glutathione metabolism-like domain"/>
    <property type="match status" value="1"/>
</dbReference>
<evidence type="ECO:0000313" key="5">
    <source>
        <dbReference type="EMBL" id="CEZ18972.1"/>
    </source>
</evidence>
<dbReference type="Pfam" id="PF01124">
    <property type="entry name" value="MAPEG"/>
    <property type="match status" value="1"/>
</dbReference>
<evidence type="ECO:0000256" key="3">
    <source>
        <dbReference type="ARBA" id="ARBA00022989"/>
    </source>
</evidence>
<dbReference type="EMBL" id="LN827929">
    <property type="protein sequence ID" value="CEZ18972.1"/>
    <property type="molecule type" value="Genomic_DNA"/>
</dbReference>
<organism evidence="5 6">
    <name type="scientific">Candidatus Methylopumilus planktonicus</name>
    <dbReference type="NCBI Taxonomy" id="1581557"/>
    <lineage>
        <taxon>Bacteria</taxon>
        <taxon>Pseudomonadati</taxon>
        <taxon>Pseudomonadota</taxon>
        <taxon>Betaproteobacteria</taxon>
        <taxon>Nitrosomonadales</taxon>
        <taxon>Methylophilaceae</taxon>
        <taxon>Candidatus Methylopumilus</taxon>
    </lineage>
</organism>
<dbReference type="GO" id="GO:0016020">
    <property type="term" value="C:membrane"/>
    <property type="evidence" value="ECO:0007669"/>
    <property type="project" value="UniProtKB-SubCell"/>
</dbReference>
<comment type="subcellular location">
    <subcellularLocation>
        <location evidence="1">Membrane</location>
    </subcellularLocation>
</comment>
<dbReference type="HOGENOM" id="CLU_134926_1_0_4"/>
<keyword evidence="6" id="KW-1185">Reference proteome</keyword>
<dbReference type="Proteomes" id="UP000064007">
    <property type="component" value="Chromosome 1"/>
</dbReference>
<dbReference type="STRING" id="1581557.BN1208_0076"/>
<proteinExistence type="predicted"/>
<evidence type="ECO:0000313" key="6">
    <source>
        <dbReference type="Proteomes" id="UP000064007"/>
    </source>
</evidence>
<dbReference type="PANTHER" id="PTHR35814:SF1">
    <property type="entry name" value="GLUTATHIONE S-TRANSFERASE-RELATED"/>
    <property type="match status" value="1"/>
</dbReference>